<evidence type="ECO:0000256" key="3">
    <source>
        <dbReference type="ARBA" id="ARBA00022490"/>
    </source>
</evidence>
<dbReference type="GO" id="GO:0003729">
    <property type="term" value="F:mRNA binding"/>
    <property type="evidence" value="ECO:0007669"/>
    <property type="project" value="TreeGrafter"/>
</dbReference>
<dbReference type="Gene3D" id="3.30.70.330">
    <property type="match status" value="2"/>
</dbReference>
<feature type="compositionally biased region" description="Polar residues" evidence="8">
    <location>
        <begin position="68"/>
        <end position="77"/>
    </location>
</feature>
<dbReference type="Proteomes" id="UP000663870">
    <property type="component" value="Unassembled WGS sequence"/>
</dbReference>
<evidence type="ECO:0000313" key="13">
    <source>
        <dbReference type="EMBL" id="CAF0870606.1"/>
    </source>
</evidence>
<evidence type="ECO:0000313" key="14">
    <source>
        <dbReference type="EMBL" id="CAF0876668.1"/>
    </source>
</evidence>
<name>A0A813UYB4_9BILA</name>
<keyword evidence="4" id="KW-0597">Phosphoprotein</keyword>
<dbReference type="InterPro" id="IPR000504">
    <property type="entry name" value="RRM_dom"/>
</dbReference>
<dbReference type="PANTHER" id="PTHR48032">
    <property type="entry name" value="RNA-BINDING PROTEIN MUSASHI HOMOLOG RBP6"/>
    <property type="match status" value="1"/>
</dbReference>
<dbReference type="EMBL" id="CAJNOL010000087">
    <property type="protein sequence ID" value="CAF0832506.1"/>
    <property type="molecule type" value="Genomic_DNA"/>
</dbReference>
<evidence type="ECO:0000256" key="1">
    <source>
        <dbReference type="ARBA" id="ARBA00004496"/>
    </source>
</evidence>
<protein>
    <recommendedName>
        <fullName evidence="9">RRM domain-containing protein</fullName>
    </recommendedName>
</protein>
<dbReference type="OrthoDB" id="1875751at2759"/>
<dbReference type="Proteomes" id="UP000663864">
    <property type="component" value="Unassembled WGS sequence"/>
</dbReference>
<dbReference type="PANTHER" id="PTHR48032:SF18">
    <property type="entry name" value="RRM DOMAIN-CONTAINING PROTEIN"/>
    <property type="match status" value="1"/>
</dbReference>
<feature type="domain" description="RRM" evidence="9">
    <location>
        <begin position="101"/>
        <end position="191"/>
    </location>
</feature>
<dbReference type="Proteomes" id="UP000663882">
    <property type="component" value="Unassembled WGS sequence"/>
</dbReference>
<evidence type="ECO:0000313" key="12">
    <source>
        <dbReference type="EMBL" id="CAF0833609.1"/>
    </source>
</evidence>
<evidence type="ECO:0000313" key="10">
    <source>
        <dbReference type="EMBL" id="CAF0721928.1"/>
    </source>
</evidence>
<feature type="compositionally biased region" description="Acidic residues" evidence="8">
    <location>
        <begin position="79"/>
        <end position="91"/>
    </location>
</feature>
<evidence type="ECO:0000313" key="11">
    <source>
        <dbReference type="EMBL" id="CAF0832506.1"/>
    </source>
</evidence>
<sequence length="416" mass="46492">MKDSVAPPLPPPQYPFYSPTYSHHQYGSPTWHHSLSSPSHHYDLPASSRSPYRYTPATHYYSPHVNGRSPQYQSNGQYVEDDEDGQSEDGDGSVSPKPFDKKMFIGGLSWQTTPENLKNYFSQFGEVLECMIMKDAITKRSRGFGFITFKDANSVEKVLAKDVHMLDEKQIDPKQAYPRQKHPKMVTRTKKIFVGGLSANTTVEDVKKYFEQYGKVEDAMLMIDKQTARHRGFGFVTWESEDVVDKVCAIHFHEINNKMVECKKAQPKEVMYAQQMAKGKAALQRGAYGDILSAYVYGLNRSIPTTYAGPIYPFSPGLPSAQISYIPAAVGLQTPTLTPGGEQRYFEYPLTPQPMSAAAAGQMHRDSLLQRSGNGLDFFQADQLTAQYLQPTSPTSGLPIAASLLTSHYTNGFHGL</sequence>
<feature type="domain" description="RRM" evidence="9">
    <location>
        <begin position="190"/>
        <end position="275"/>
    </location>
</feature>
<dbReference type="FunFam" id="3.30.70.330:FF:000020">
    <property type="entry name" value="RNA-binding protein Musashi homolog 2 isoform X1"/>
    <property type="match status" value="1"/>
</dbReference>
<dbReference type="Pfam" id="PF00076">
    <property type="entry name" value="RRM_1"/>
    <property type="match status" value="2"/>
</dbReference>
<dbReference type="PROSITE" id="PS50102">
    <property type="entry name" value="RRM"/>
    <property type="match status" value="2"/>
</dbReference>
<evidence type="ECO:0000259" key="9">
    <source>
        <dbReference type="PROSITE" id="PS50102"/>
    </source>
</evidence>
<dbReference type="InterPro" id="IPR034126">
    <property type="entry name" value="MSI_RRM2"/>
</dbReference>
<keyword evidence="5" id="KW-0677">Repeat</keyword>
<feature type="region of interest" description="Disordered" evidence="8">
    <location>
        <begin position="59"/>
        <end position="98"/>
    </location>
</feature>
<dbReference type="SMART" id="SM00360">
    <property type="entry name" value="RRM"/>
    <property type="match status" value="2"/>
</dbReference>
<evidence type="ECO:0000313" key="15">
    <source>
        <dbReference type="Proteomes" id="UP000663870"/>
    </source>
</evidence>
<accession>A0A813UYB4</accession>
<keyword evidence="6 7" id="KW-0694">RNA-binding</keyword>
<dbReference type="AlphaFoldDB" id="A0A813UYB4"/>
<evidence type="ECO:0000256" key="2">
    <source>
        <dbReference type="ARBA" id="ARBA00006635"/>
    </source>
</evidence>
<dbReference type="GO" id="GO:0005737">
    <property type="term" value="C:cytoplasm"/>
    <property type="evidence" value="ECO:0007669"/>
    <property type="project" value="UniProtKB-SubCell"/>
</dbReference>
<dbReference type="FunFam" id="3.30.70.330:FF:000025">
    <property type="entry name" value="RNA-binding protein Musashi homolog 2 isoform X1"/>
    <property type="match status" value="1"/>
</dbReference>
<feature type="region of interest" description="Disordered" evidence="8">
    <location>
        <begin position="25"/>
        <end position="47"/>
    </location>
</feature>
<feature type="compositionally biased region" description="Polar residues" evidence="8">
    <location>
        <begin position="25"/>
        <end position="39"/>
    </location>
</feature>
<comment type="caution">
    <text evidence="11">The sequence shown here is derived from an EMBL/GenBank/DDBJ whole genome shotgun (WGS) entry which is preliminary data.</text>
</comment>
<comment type="subcellular location">
    <subcellularLocation>
        <location evidence="1">Cytoplasm</location>
    </subcellularLocation>
</comment>
<dbReference type="SUPFAM" id="SSF54928">
    <property type="entry name" value="RNA-binding domain, RBD"/>
    <property type="match status" value="2"/>
</dbReference>
<evidence type="ECO:0000256" key="6">
    <source>
        <dbReference type="ARBA" id="ARBA00022884"/>
    </source>
</evidence>
<dbReference type="EMBL" id="CAJNOH010000001">
    <property type="protein sequence ID" value="CAF0721928.1"/>
    <property type="molecule type" value="Genomic_DNA"/>
</dbReference>
<gene>
    <name evidence="11" type="ORF">JXQ802_LOCUS5770</name>
    <name evidence="12" type="ORF">JXQ802_LOCUS5819</name>
    <name evidence="10" type="ORF">PYM288_LOCUS266</name>
    <name evidence="14" type="ORF">RFH988_LOCUS7752</name>
    <name evidence="13" type="ORF">ZHD862_LOCUS5862</name>
</gene>
<dbReference type="Proteomes" id="UP000663854">
    <property type="component" value="Unassembled WGS sequence"/>
</dbReference>
<comment type="similarity">
    <text evidence="2">Belongs to the Musashi family.</text>
</comment>
<evidence type="ECO:0000256" key="4">
    <source>
        <dbReference type="ARBA" id="ARBA00022553"/>
    </source>
</evidence>
<dbReference type="EMBL" id="CAJNOO010000249">
    <property type="protein sequence ID" value="CAF0876668.1"/>
    <property type="molecule type" value="Genomic_DNA"/>
</dbReference>
<organism evidence="11 15">
    <name type="scientific">Rotaria sordida</name>
    <dbReference type="NCBI Taxonomy" id="392033"/>
    <lineage>
        <taxon>Eukaryota</taxon>
        <taxon>Metazoa</taxon>
        <taxon>Spiralia</taxon>
        <taxon>Gnathifera</taxon>
        <taxon>Rotifera</taxon>
        <taxon>Eurotatoria</taxon>
        <taxon>Bdelloidea</taxon>
        <taxon>Philodinida</taxon>
        <taxon>Philodinidae</taxon>
        <taxon>Rotaria</taxon>
    </lineage>
</organism>
<keyword evidence="3" id="KW-0963">Cytoplasm</keyword>
<evidence type="ECO:0000256" key="5">
    <source>
        <dbReference type="ARBA" id="ARBA00022737"/>
    </source>
</evidence>
<reference evidence="11" key="1">
    <citation type="submission" date="2021-02" db="EMBL/GenBank/DDBJ databases">
        <authorList>
            <person name="Nowell W R."/>
        </authorList>
    </citation>
    <scope>NUCLEOTIDE SEQUENCE</scope>
</reference>
<evidence type="ECO:0000256" key="7">
    <source>
        <dbReference type="PROSITE-ProRule" id="PRU00176"/>
    </source>
</evidence>
<dbReference type="EMBL" id="CAJNOT010000159">
    <property type="protein sequence ID" value="CAF0870606.1"/>
    <property type="molecule type" value="Genomic_DNA"/>
</dbReference>
<dbReference type="InterPro" id="IPR035979">
    <property type="entry name" value="RBD_domain_sf"/>
</dbReference>
<proteinExistence type="inferred from homology"/>
<evidence type="ECO:0000256" key="8">
    <source>
        <dbReference type="SAM" id="MobiDB-lite"/>
    </source>
</evidence>
<dbReference type="GO" id="GO:0006417">
    <property type="term" value="P:regulation of translation"/>
    <property type="evidence" value="ECO:0007669"/>
    <property type="project" value="TreeGrafter"/>
</dbReference>
<keyword evidence="15" id="KW-1185">Reference proteome</keyword>
<dbReference type="EMBL" id="CAJNOL010000088">
    <property type="protein sequence ID" value="CAF0833609.1"/>
    <property type="molecule type" value="Genomic_DNA"/>
</dbReference>
<dbReference type="CDD" id="cd12323">
    <property type="entry name" value="RRM2_MSI"/>
    <property type="match status" value="1"/>
</dbReference>
<dbReference type="InterPro" id="IPR012677">
    <property type="entry name" value="Nucleotide-bd_a/b_plait_sf"/>
</dbReference>